<dbReference type="Proteomes" id="UP000314982">
    <property type="component" value="Unassembled WGS sequence"/>
</dbReference>
<dbReference type="PANTHER" id="PTHR22605:SF18">
    <property type="entry name" value="E3 UBIQUITIN-PROTEIN LIGASE RNF213-ALPHA"/>
    <property type="match status" value="1"/>
</dbReference>
<dbReference type="GO" id="GO:0005829">
    <property type="term" value="C:cytosol"/>
    <property type="evidence" value="ECO:0007669"/>
    <property type="project" value="TreeGrafter"/>
</dbReference>
<name>A0A4W5LL64_9TELE</name>
<sequence>MGGKLISSTLITHNHFTVFQNQDGSQIDQYLVCGEDYKTIRDVVAKAILEGKMKEIDCACKGSTCPNNKRTMYLLLALFREVTCLYRAANPNLHPNSEFCQALVDFIQTSTVLASQNVKEFALDLVANRLGPLTVQTGASGAQSVVVELAIHLSAVLLCGNQSLLIPLQKLALFPTKMQVRSPVCSLQSAVNLLFFSIDHLII</sequence>
<dbReference type="GO" id="GO:0005730">
    <property type="term" value="C:nucleolus"/>
    <property type="evidence" value="ECO:0007669"/>
    <property type="project" value="TreeGrafter"/>
</dbReference>
<protein>
    <submittedName>
        <fullName evidence="1">Uncharacterized protein</fullName>
    </submittedName>
</protein>
<reference evidence="2" key="1">
    <citation type="submission" date="2018-06" db="EMBL/GenBank/DDBJ databases">
        <title>Genome assembly of Danube salmon.</title>
        <authorList>
            <person name="Macqueen D.J."/>
            <person name="Gundappa M.K."/>
        </authorList>
    </citation>
    <scope>NUCLEOTIDE SEQUENCE [LARGE SCALE GENOMIC DNA]</scope>
</reference>
<proteinExistence type="predicted"/>
<dbReference type="GO" id="GO:0016020">
    <property type="term" value="C:membrane"/>
    <property type="evidence" value="ECO:0007669"/>
    <property type="project" value="TreeGrafter"/>
</dbReference>
<evidence type="ECO:0000313" key="1">
    <source>
        <dbReference type="Ensembl" id="ENSHHUP00000026811.1"/>
    </source>
</evidence>
<dbReference type="PANTHER" id="PTHR22605">
    <property type="entry name" value="RZ-TYPE DOMAIN-CONTAINING PROTEIN"/>
    <property type="match status" value="1"/>
</dbReference>
<dbReference type="GO" id="GO:0016887">
    <property type="term" value="F:ATP hydrolysis activity"/>
    <property type="evidence" value="ECO:0007669"/>
    <property type="project" value="InterPro"/>
</dbReference>
<dbReference type="AlphaFoldDB" id="A0A4W5LL64"/>
<organism evidence="1 2">
    <name type="scientific">Hucho hucho</name>
    <name type="common">huchen</name>
    <dbReference type="NCBI Taxonomy" id="62062"/>
    <lineage>
        <taxon>Eukaryota</taxon>
        <taxon>Metazoa</taxon>
        <taxon>Chordata</taxon>
        <taxon>Craniata</taxon>
        <taxon>Vertebrata</taxon>
        <taxon>Euteleostomi</taxon>
        <taxon>Actinopterygii</taxon>
        <taxon>Neopterygii</taxon>
        <taxon>Teleostei</taxon>
        <taxon>Protacanthopterygii</taxon>
        <taxon>Salmoniformes</taxon>
        <taxon>Salmonidae</taxon>
        <taxon>Salmoninae</taxon>
        <taxon>Hucho</taxon>
    </lineage>
</organism>
<reference evidence="1" key="2">
    <citation type="submission" date="2025-08" db="UniProtKB">
        <authorList>
            <consortium name="Ensembl"/>
        </authorList>
    </citation>
    <scope>IDENTIFICATION</scope>
</reference>
<reference evidence="1" key="3">
    <citation type="submission" date="2025-09" db="UniProtKB">
        <authorList>
            <consortium name="Ensembl"/>
        </authorList>
    </citation>
    <scope>IDENTIFICATION</scope>
</reference>
<keyword evidence="2" id="KW-1185">Reference proteome</keyword>
<dbReference type="GeneTree" id="ENSGT00630000089884"/>
<dbReference type="GO" id="GO:2000051">
    <property type="term" value="P:negative regulation of non-canonical Wnt signaling pathway"/>
    <property type="evidence" value="ECO:0007669"/>
    <property type="project" value="TreeGrafter"/>
</dbReference>
<dbReference type="STRING" id="62062.ENSHHUP00000026811"/>
<dbReference type="InterPro" id="IPR031248">
    <property type="entry name" value="RNF213"/>
</dbReference>
<dbReference type="Ensembl" id="ENSHHUT00000027868.1">
    <property type="protein sequence ID" value="ENSHHUP00000026811.1"/>
    <property type="gene ID" value="ENSHHUG00000016978.1"/>
</dbReference>
<dbReference type="GO" id="GO:0004842">
    <property type="term" value="F:ubiquitin-protein transferase activity"/>
    <property type="evidence" value="ECO:0007669"/>
    <property type="project" value="InterPro"/>
</dbReference>
<dbReference type="GO" id="GO:0006511">
    <property type="term" value="P:ubiquitin-dependent protein catabolic process"/>
    <property type="evidence" value="ECO:0007669"/>
    <property type="project" value="TreeGrafter"/>
</dbReference>
<accession>A0A4W5LL64</accession>
<dbReference type="GO" id="GO:0002040">
    <property type="term" value="P:sprouting angiogenesis"/>
    <property type="evidence" value="ECO:0007669"/>
    <property type="project" value="TreeGrafter"/>
</dbReference>
<evidence type="ECO:0000313" key="2">
    <source>
        <dbReference type="Proteomes" id="UP000314982"/>
    </source>
</evidence>